<sequence>MNQYAHYSPAMLRELIAKQHITGQTSGMALGYAQANLVILPKEYADDFEVFCAKNPKPCPILEIVRGTKFTQAVAKSGNIYTDIPEYYVYENGVRTQQLYDVESYFNENMVGFLIGCSFSFEESLLSAGLGVRHIEQQCNVPMYRTNIACQAVGAFKGNMVVSMRPYTREQALRAEAITAQFPSVHGAPIHFGDPEAIGIADLSQPDFGDAVEIKAQEIPVFWACGVTPQNVILEAKLPLVITHSPGCMFITDIQNVALKQTAE</sequence>
<dbReference type="InterPro" id="IPR016938">
    <property type="entry name" value="UPF0317"/>
</dbReference>
<dbReference type="Gene3D" id="3.40.1640.10">
    <property type="entry name" value="PSTPO5379-like"/>
    <property type="match status" value="1"/>
</dbReference>
<comment type="caution">
    <text evidence="4">The sequence shown here is derived from an EMBL/GenBank/DDBJ whole genome shotgun (WGS) entry which is preliminary data.</text>
</comment>
<name>A0A0J5S1Z5_9PAST</name>
<evidence type="ECO:0000256" key="1">
    <source>
        <dbReference type="ARBA" id="ARBA00007896"/>
    </source>
</evidence>
<protein>
    <recommendedName>
        <fullName evidence="3">Putative hydro-lyase RO21_09295</fullName>
        <ecNumber evidence="3">4.2.1.-</ecNumber>
    </recommendedName>
</protein>
<dbReference type="NCBIfam" id="NF003969">
    <property type="entry name" value="PRK05463.1"/>
    <property type="match status" value="1"/>
</dbReference>
<dbReference type="PATRIC" id="fig|67855.3.peg.1956"/>
<evidence type="ECO:0000256" key="2">
    <source>
        <dbReference type="ARBA" id="ARBA00023239"/>
    </source>
</evidence>
<organism evidence="4 5">
    <name type="scientific">Muribacter muris</name>
    <dbReference type="NCBI Taxonomy" id="67855"/>
    <lineage>
        <taxon>Bacteria</taxon>
        <taxon>Pseudomonadati</taxon>
        <taxon>Pseudomonadota</taxon>
        <taxon>Gammaproteobacteria</taxon>
        <taxon>Pasteurellales</taxon>
        <taxon>Pasteurellaceae</taxon>
        <taxon>Muribacter</taxon>
    </lineage>
</organism>
<dbReference type="InterPro" id="IPR038021">
    <property type="entry name" value="Putative_hydro-lyase"/>
</dbReference>
<dbReference type="FunFam" id="3.30.2040.10:FF:000001">
    <property type="entry name" value="D-glutamate cyclase, mitochondrial"/>
    <property type="match status" value="1"/>
</dbReference>
<keyword evidence="2 3" id="KW-0456">Lyase</keyword>
<dbReference type="InterPro" id="IPR009906">
    <property type="entry name" value="D-Glu_cyclase"/>
</dbReference>
<dbReference type="Gene3D" id="3.30.2040.10">
    <property type="entry name" value="PSTPO5379-like domain"/>
    <property type="match status" value="1"/>
</dbReference>
<dbReference type="STRING" id="67855.RO21_09295"/>
<dbReference type="SUPFAM" id="SSF160920">
    <property type="entry name" value="PSTPO5379-like"/>
    <property type="match status" value="1"/>
</dbReference>
<dbReference type="GO" id="GO:0016829">
    <property type="term" value="F:lyase activity"/>
    <property type="evidence" value="ECO:0007669"/>
    <property type="project" value="UniProtKB-KW"/>
</dbReference>
<dbReference type="RefSeq" id="WP_047977513.1">
    <property type="nucleotide sequence ID" value="NZ_JWIZ01000062.1"/>
</dbReference>
<keyword evidence="5" id="KW-1185">Reference proteome</keyword>
<evidence type="ECO:0000313" key="4">
    <source>
        <dbReference type="EMBL" id="KMK50847.1"/>
    </source>
</evidence>
<dbReference type="Proteomes" id="UP000036270">
    <property type="component" value="Unassembled WGS sequence"/>
</dbReference>
<evidence type="ECO:0000256" key="3">
    <source>
        <dbReference type="HAMAP-Rule" id="MF_01830"/>
    </source>
</evidence>
<dbReference type="PIRSF" id="PIRSF029755">
    <property type="entry name" value="UCP029755"/>
    <property type="match status" value="1"/>
</dbReference>
<dbReference type="PANTHER" id="PTHR32022">
    <property type="entry name" value="D-GLUTAMATE CYCLASE, MITOCHONDRIAL"/>
    <property type="match status" value="1"/>
</dbReference>
<dbReference type="PANTHER" id="PTHR32022:SF10">
    <property type="entry name" value="D-GLUTAMATE CYCLASE, MITOCHONDRIAL"/>
    <property type="match status" value="1"/>
</dbReference>
<dbReference type="AlphaFoldDB" id="A0A0J5S1Z5"/>
<dbReference type="EC" id="4.2.1.-" evidence="3"/>
<dbReference type="HAMAP" id="MF_01830">
    <property type="entry name" value="Hydro_lyase"/>
    <property type="match status" value="1"/>
</dbReference>
<dbReference type="Pfam" id="PF07286">
    <property type="entry name" value="D-Glu_cyclase"/>
    <property type="match status" value="1"/>
</dbReference>
<dbReference type="EMBL" id="JWIZ01000062">
    <property type="protein sequence ID" value="KMK50847.1"/>
    <property type="molecule type" value="Genomic_DNA"/>
</dbReference>
<accession>A0A0J5S1Z5</accession>
<proteinExistence type="inferred from homology"/>
<gene>
    <name evidence="4" type="ORF">RO21_09295</name>
</gene>
<reference evidence="4 5" key="1">
    <citation type="submission" date="2014-12" db="EMBL/GenBank/DDBJ databases">
        <title>Reclassification of Actinobacillus muris as Muribacter muris.</title>
        <authorList>
            <person name="Christensen H."/>
            <person name="Nicklas W."/>
            <person name="Bisgaard M."/>
        </authorList>
    </citation>
    <scope>NUCLEOTIDE SEQUENCE [LARGE SCALE GENOMIC DNA]</scope>
    <source>
        <strain evidence="4 5">Ackerman80-443D</strain>
    </source>
</reference>
<evidence type="ECO:0000313" key="5">
    <source>
        <dbReference type="Proteomes" id="UP000036270"/>
    </source>
</evidence>
<comment type="similarity">
    <text evidence="1 3">Belongs to the D-glutamate cyclase family.</text>
</comment>